<dbReference type="PANTHER" id="PTHR14146:SF0">
    <property type="entry name" value="EXOCYST COMPLEX COMPONENT 4"/>
    <property type="match status" value="1"/>
</dbReference>
<dbReference type="GO" id="GO:0000145">
    <property type="term" value="C:exocyst"/>
    <property type="evidence" value="ECO:0007669"/>
    <property type="project" value="UniProtKB-UniRule"/>
</dbReference>
<dbReference type="AlphaFoldDB" id="A0A9N8DWK4"/>
<comment type="similarity">
    <text evidence="1">Belongs to the SEC8 family.</text>
</comment>
<evidence type="ECO:0000313" key="3">
    <source>
        <dbReference type="EMBL" id="CAB9509977.1"/>
    </source>
</evidence>
<dbReference type="OrthoDB" id="42277at2759"/>
<protein>
    <recommendedName>
        <fullName evidence="1">Exocyst complex component Sec8</fullName>
    </recommendedName>
</protein>
<comment type="function">
    <text evidence="1">Component of the exocyst complex involved in the docking of exocytic vesicles with fusion sites on the plasma membrane.</text>
</comment>
<keyword evidence="4" id="KW-1185">Reference proteome</keyword>
<dbReference type="GO" id="GO:0006893">
    <property type="term" value="P:Golgi to plasma membrane transport"/>
    <property type="evidence" value="ECO:0007669"/>
    <property type="project" value="TreeGrafter"/>
</dbReference>
<evidence type="ECO:0000256" key="2">
    <source>
        <dbReference type="SAM" id="MobiDB-lite"/>
    </source>
</evidence>
<dbReference type="Proteomes" id="UP001153069">
    <property type="component" value="Unassembled WGS sequence"/>
</dbReference>
<dbReference type="GO" id="GO:0006612">
    <property type="term" value="P:protein targeting to membrane"/>
    <property type="evidence" value="ECO:0007669"/>
    <property type="project" value="UniProtKB-UniRule"/>
</dbReference>
<keyword evidence="1" id="KW-0813">Transport</keyword>
<dbReference type="PANTHER" id="PTHR14146">
    <property type="entry name" value="EXOCYST COMPLEX COMPONENT 4"/>
    <property type="match status" value="1"/>
</dbReference>
<evidence type="ECO:0000256" key="1">
    <source>
        <dbReference type="RuleBase" id="RU367079"/>
    </source>
</evidence>
<dbReference type="GO" id="GO:0015031">
    <property type="term" value="P:protein transport"/>
    <property type="evidence" value="ECO:0007669"/>
    <property type="project" value="UniProtKB-KW"/>
</dbReference>
<feature type="region of interest" description="Disordered" evidence="2">
    <location>
        <begin position="889"/>
        <end position="946"/>
    </location>
</feature>
<feature type="region of interest" description="Disordered" evidence="2">
    <location>
        <begin position="46"/>
        <end position="91"/>
    </location>
</feature>
<gene>
    <name evidence="3" type="ORF">SEMRO_413_G138060.1</name>
</gene>
<organism evidence="3 4">
    <name type="scientific">Seminavis robusta</name>
    <dbReference type="NCBI Taxonomy" id="568900"/>
    <lineage>
        <taxon>Eukaryota</taxon>
        <taxon>Sar</taxon>
        <taxon>Stramenopiles</taxon>
        <taxon>Ochrophyta</taxon>
        <taxon>Bacillariophyta</taxon>
        <taxon>Bacillariophyceae</taxon>
        <taxon>Bacillariophycidae</taxon>
        <taxon>Naviculales</taxon>
        <taxon>Naviculaceae</taxon>
        <taxon>Seminavis</taxon>
    </lineage>
</organism>
<comment type="caution">
    <text evidence="3">The sequence shown here is derived from an EMBL/GenBank/DDBJ whole genome shotgun (WGS) entry which is preliminary data.</text>
</comment>
<reference evidence="3" key="1">
    <citation type="submission" date="2020-06" db="EMBL/GenBank/DDBJ databases">
        <authorList>
            <consortium name="Plant Systems Biology data submission"/>
        </authorList>
    </citation>
    <scope>NUCLEOTIDE SEQUENCE</scope>
    <source>
        <strain evidence="3">D6</strain>
    </source>
</reference>
<keyword evidence="1" id="KW-0653">Protein transport</keyword>
<dbReference type="InterPro" id="IPR039682">
    <property type="entry name" value="Sec8/EXOC4"/>
</dbReference>
<feature type="compositionally biased region" description="Polar residues" evidence="2">
    <location>
        <begin position="889"/>
        <end position="908"/>
    </location>
</feature>
<dbReference type="GO" id="GO:0090522">
    <property type="term" value="P:vesicle tethering involved in exocytosis"/>
    <property type="evidence" value="ECO:0007669"/>
    <property type="project" value="UniProtKB-UniRule"/>
</dbReference>
<evidence type="ECO:0000313" key="4">
    <source>
        <dbReference type="Proteomes" id="UP001153069"/>
    </source>
</evidence>
<sequence>MTDLRKRQSVLFCCLPLSSLLHLDHTFQQSRTSQVDDDTAIMPRPIAQEAEDPGAERIPSRVSVTSSRRKSSSNRSSHHNDDEEGKMSTGDMELTNADLQEWEGRLASEVDNDLFDDPRHFQTIHRVIDVLGLQLIDDAASVVSGATTTHSVLARNPAYRDLKRQQAVVEEAIEHMALMHCADLNGSVIRVGQVARKFTEAVATVKNLRRQVRDIQDTIGATANTADNARATAKGTVSREAAANAMSLRELWLKKLECEAVLSLLNKLDVIRAAPSRFDHLIRAPCRIGAAVLCLSQALATMFSDDVAQVQALHKIMEQLMLRKQKAEELIWDILQSVVFLRTANGSESQLEDGATIPSHGVENPFFSRKISLAPDDMADKDDDSVGSVDSGASLFSVEGDFADDASGNATSLSASTKGGSTTRKQLSMMIPIPIIEAELDLEADERRCLEQSAALYGVTAGIQEGKNADPRSTRLPRYADPVLSLRILVECAATLKRLDDVERLFSENLLTEIRTIVQREQARTFIRLERRRAAPMRTSRQKKADLKEFRRHWTGLLSAFGCVMLRLSHLAQIVRYRIGVENQNVEKFSNATSTLKSAITTANDLIQKELKDFLRACTDPSAHDKIDGMDKSMASKGRTRERGLFSLGIIDDDDDDTGKNALLTTRKNVMEMTTSKFVATVLFPRTKTTPQVHHALTFRRSLDKWTSEMQVMKKELSLISGETASDAAASAPPAEEPAIDFLDKIIQNHLLPVLQQEAVDGTVVALEMNDAFDPILDRTVFSRPNSNAPMDVDMCKACSVLYNSTGSLFVAIHRLPDGGEMYLPMVSVLEHVVLTFLSRVKAQVANLCEGKTALRLLLDKGKGGLASFSSILEKRGTFTKLMRAYDSSSSGNIVSEGGQSSGSQNKDPSLMPLRPPANDTESHYNLESGPASNNDEMGSPEASIEREESVFAQELQYLRPFFDFLLDSHRNGIVMCSDEELTKAACLAHSLLKVSSLLETRLHVRGNGYTKTLSSTRALREAIKTLKQNGIKMAKFCRIEMLLQTISKLSKICKSSTLIARDAVRIPSCVNELGEYMTGSSDYLREAAGNAVTAFSFSCLEQYIPLCLMETVRVIANGEGIILKAPLTMNGIEALDRSGSVLYRDLKGATSFDGSFWDVELAAVSFERSASLIAMMELEVEELCAFYTSSPDEFSDEDFELMFSMDGPRRRGDLNRFRLLKQQMGRR</sequence>
<accession>A0A9N8DWK4</accession>
<name>A0A9N8DWK4_9STRA</name>
<proteinExistence type="inferred from homology"/>
<dbReference type="EMBL" id="CAICTM010000412">
    <property type="protein sequence ID" value="CAB9509977.1"/>
    <property type="molecule type" value="Genomic_DNA"/>
</dbReference>
<keyword evidence="1" id="KW-0268">Exocytosis</keyword>